<dbReference type="Proteomes" id="UP000320580">
    <property type="component" value="Chromosome"/>
</dbReference>
<dbReference type="OrthoDB" id="4135664at2"/>
<dbReference type="RefSeq" id="WP_146483119.1">
    <property type="nucleotide sequence ID" value="NZ_CP042266.1"/>
</dbReference>
<dbReference type="InterPro" id="IPR050679">
    <property type="entry name" value="Bact_HTH_transcr_reg"/>
</dbReference>
<dbReference type="EMBL" id="CP042266">
    <property type="protein sequence ID" value="QDY79836.1"/>
    <property type="molecule type" value="Genomic_DNA"/>
</dbReference>
<feature type="domain" description="HTH gntR-type" evidence="4">
    <location>
        <begin position="8"/>
        <end position="76"/>
    </location>
</feature>
<dbReference type="InterPro" id="IPR000524">
    <property type="entry name" value="Tscrpt_reg_HTH_GntR"/>
</dbReference>
<evidence type="ECO:0000313" key="6">
    <source>
        <dbReference type="Proteomes" id="UP000320580"/>
    </source>
</evidence>
<dbReference type="PANTHER" id="PTHR44846">
    <property type="entry name" value="MANNOSYL-D-GLYCERATE TRANSPORT/METABOLISM SYSTEM REPRESSOR MNGR-RELATED"/>
    <property type="match status" value="1"/>
</dbReference>
<dbReference type="Gene3D" id="3.40.1410.10">
    <property type="entry name" value="Chorismate lyase-like"/>
    <property type="match status" value="1"/>
</dbReference>
<dbReference type="AlphaFoldDB" id="A0A5B8JEI0"/>
<sequence length="249" mass="26474">MTTSRRQRRPVVVLYERIADAIHRGVWPPGSTLPSEPRLAAELGVSRPALREALLLLQEDGLLSVRRGVGRTVNDAPPRRGYEQLQPLERLLTAADAPLRVRPVARAEEEPTDFTTQHLHAPAGTELRFWESVLVAAGVAAALSQEWAAPDGVLAAAHPAFARALREPSAPEGSMLAVLAAASREVALTAHSGVTATLLGQRRGEELGRAADTPAVLVTQVVRAGDVPVMAAKHMLPTGSPALPVLQSN</sequence>
<dbReference type="SUPFAM" id="SSF64288">
    <property type="entry name" value="Chorismate lyase-like"/>
    <property type="match status" value="1"/>
</dbReference>
<evidence type="ECO:0000256" key="2">
    <source>
        <dbReference type="ARBA" id="ARBA00023125"/>
    </source>
</evidence>
<accession>A0A5B8JEI0</accession>
<keyword evidence="2" id="KW-0238">DNA-binding</keyword>
<reference evidence="5 6" key="1">
    <citation type="submission" date="2019-07" db="EMBL/GenBank/DDBJ databases">
        <authorList>
            <person name="Zhu P."/>
        </authorList>
    </citation>
    <scope>NUCLEOTIDE SEQUENCE [LARGE SCALE GENOMIC DNA]</scope>
    <source>
        <strain evidence="5 6">SSL-25</strain>
    </source>
</reference>
<keyword evidence="6" id="KW-1185">Reference proteome</keyword>
<dbReference type="GO" id="GO:0045892">
    <property type="term" value="P:negative regulation of DNA-templated transcription"/>
    <property type="evidence" value="ECO:0007669"/>
    <property type="project" value="TreeGrafter"/>
</dbReference>
<keyword evidence="3" id="KW-0804">Transcription</keyword>
<dbReference type="InterPro" id="IPR036388">
    <property type="entry name" value="WH-like_DNA-bd_sf"/>
</dbReference>
<evidence type="ECO:0000256" key="1">
    <source>
        <dbReference type="ARBA" id="ARBA00023015"/>
    </source>
</evidence>
<protein>
    <submittedName>
        <fullName evidence="5">GntR family transcriptional regulator</fullName>
    </submittedName>
</protein>
<dbReference type="PROSITE" id="PS50949">
    <property type="entry name" value="HTH_GNTR"/>
    <property type="match status" value="1"/>
</dbReference>
<dbReference type="PRINTS" id="PR00035">
    <property type="entry name" value="HTHGNTR"/>
</dbReference>
<organism evidence="5 6">
    <name type="scientific">Streptomyces qinzhouensis</name>
    <dbReference type="NCBI Taxonomy" id="2599401"/>
    <lineage>
        <taxon>Bacteria</taxon>
        <taxon>Bacillati</taxon>
        <taxon>Actinomycetota</taxon>
        <taxon>Actinomycetes</taxon>
        <taxon>Kitasatosporales</taxon>
        <taxon>Streptomycetaceae</taxon>
        <taxon>Streptomyces</taxon>
    </lineage>
</organism>
<dbReference type="KEGG" id="sqz:FQU76_28570"/>
<evidence type="ECO:0000256" key="3">
    <source>
        <dbReference type="ARBA" id="ARBA00023163"/>
    </source>
</evidence>
<gene>
    <name evidence="5" type="ORF">FQU76_28570</name>
</gene>
<dbReference type="PANTHER" id="PTHR44846:SF17">
    <property type="entry name" value="GNTR-FAMILY TRANSCRIPTIONAL REGULATOR"/>
    <property type="match status" value="1"/>
</dbReference>
<dbReference type="SMART" id="SM00345">
    <property type="entry name" value="HTH_GNTR"/>
    <property type="match status" value="1"/>
</dbReference>
<dbReference type="GO" id="GO:0003677">
    <property type="term" value="F:DNA binding"/>
    <property type="evidence" value="ECO:0007669"/>
    <property type="project" value="UniProtKB-KW"/>
</dbReference>
<dbReference type="SUPFAM" id="SSF46785">
    <property type="entry name" value="Winged helix' DNA-binding domain"/>
    <property type="match status" value="1"/>
</dbReference>
<dbReference type="Gene3D" id="1.10.10.10">
    <property type="entry name" value="Winged helix-like DNA-binding domain superfamily/Winged helix DNA-binding domain"/>
    <property type="match status" value="1"/>
</dbReference>
<dbReference type="Pfam" id="PF00392">
    <property type="entry name" value="GntR"/>
    <property type="match status" value="1"/>
</dbReference>
<proteinExistence type="predicted"/>
<keyword evidence="1" id="KW-0805">Transcription regulation</keyword>
<dbReference type="GO" id="GO:0003700">
    <property type="term" value="F:DNA-binding transcription factor activity"/>
    <property type="evidence" value="ECO:0007669"/>
    <property type="project" value="InterPro"/>
</dbReference>
<dbReference type="InterPro" id="IPR036390">
    <property type="entry name" value="WH_DNA-bd_sf"/>
</dbReference>
<name>A0A5B8JEI0_9ACTN</name>
<evidence type="ECO:0000313" key="5">
    <source>
        <dbReference type="EMBL" id="QDY79836.1"/>
    </source>
</evidence>
<dbReference type="InterPro" id="IPR028978">
    <property type="entry name" value="Chorismate_lyase_/UTRA_dom_sf"/>
</dbReference>
<evidence type="ECO:0000259" key="4">
    <source>
        <dbReference type="PROSITE" id="PS50949"/>
    </source>
</evidence>